<evidence type="ECO:0000313" key="2">
    <source>
        <dbReference type="WBParaSite" id="Pan_g11504.t1"/>
    </source>
</evidence>
<dbReference type="Proteomes" id="UP000492821">
    <property type="component" value="Unassembled WGS sequence"/>
</dbReference>
<organism evidence="1 2">
    <name type="scientific">Panagrellus redivivus</name>
    <name type="common">Microworm</name>
    <dbReference type="NCBI Taxonomy" id="6233"/>
    <lineage>
        <taxon>Eukaryota</taxon>
        <taxon>Metazoa</taxon>
        <taxon>Ecdysozoa</taxon>
        <taxon>Nematoda</taxon>
        <taxon>Chromadorea</taxon>
        <taxon>Rhabditida</taxon>
        <taxon>Tylenchina</taxon>
        <taxon>Panagrolaimomorpha</taxon>
        <taxon>Panagrolaimoidea</taxon>
        <taxon>Panagrolaimidae</taxon>
        <taxon>Panagrellus</taxon>
    </lineage>
</organism>
<evidence type="ECO:0000313" key="1">
    <source>
        <dbReference type="Proteomes" id="UP000492821"/>
    </source>
</evidence>
<reference evidence="2" key="2">
    <citation type="submission" date="2020-10" db="UniProtKB">
        <authorList>
            <consortium name="WormBaseParasite"/>
        </authorList>
    </citation>
    <scope>IDENTIFICATION</scope>
</reference>
<proteinExistence type="predicted"/>
<sequence length="121" mass="14209">MYVMREKLQLTMDGAARLPKRKWQMFDDLASKPFSDLGRPSRMQTAPIKYSRRRQMALAHAHLTSLQSFLPSIHLRVDWAKGKMDQNRSSLARHDQKYSRLTKSIKKVKREKLKSLILAKK</sequence>
<name>A0A7E4UR59_PANRE</name>
<reference evidence="1" key="1">
    <citation type="journal article" date="2013" name="Genetics">
        <title>The draft genome and transcriptome of Panagrellus redivivus are shaped by the harsh demands of a free-living lifestyle.</title>
        <authorList>
            <person name="Srinivasan J."/>
            <person name="Dillman A.R."/>
            <person name="Macchietto M.G."/>
            <person name="Heikkinen L."/>
            <person name="Lakso M."/>
            <person name="Fracchia K.M."/>
            <person name="Antoshechkin I."/>
            <person name="Mortazavi A."/>
            <person name="Wong G."/>
            <person name="Sternberg P.W."/>
        </authorList>
    </citation>
    <scope>NUCLEOTIDE SEQUENCE [LARGE SCALE GENOMIC DNA]</scope>
    <source>
        <strain evidence="1">MT8872</strain>
    </source>
</reference>
<keyword evidence="1" id="KW-1185">Reference proteome</keyword>
<dbReference type="WBParaSite" id="Pan_g11504.t1">
    <property type="protein sequence ID" value="Pan_g11504.t1"/>
    <property type="gene ID" value="Pan_g11504"/>
</dbReference>
<protein>
    <submittedName>
        <fullName evidence="2">Uncharacterized protein</fullName>
    </submittedName>
</protein>
<accession>A0A7E4UR59</accession>
<dbReference type="AlphaFoldDB" id="A0A7E4UR59"/>